<dbReference type="BioCyc" id="LBOR1193007:G11KN-3856-MONOMER"/>
<reference evidence="1 2" key="1">
    <citation type="submission" date="2013-01" db="EMBL/GenBank/DDBJ databases">
        <authorList>
            <person name="Harkins D.M."/>
            <person name="Durkin A.S."/>
            <person name="Brinkac L.M."/>
            <person name="Haft D.H."/>
            <person name="Selengut J.D."/>
            <person name="Sanka R."/>
            <person name="DePew J."/>
            <person name="Purushe J."/>
            <person name="Picardeau M."/>
            <person name="Werts C."/>
            <person name="Goarant C."/>
            <person name="Vinetz J.M."/>
            <person name="Sutton G.G."/>
            <person name="Nierman W.C."/>
            <person name="Fouts D.E."/>
        </authorList>
    </citation>
    <scope>NUCLEOTIDE SEQUENCE [LARGE SCALE GENOMIC DNA]</scope>
    <source>
        <strain evidence="1 2">200701203</strain>
    </source>
</reference>
<proteinExistence type="predicted"/>
<accession>M3HLI8</accession>
<name>M3HLI8_LEPBO</name>
<dbReference type="AlphaFoldDB" id="M3HLI8"/>
<sequence>MLAKAGFVQTFLQRVPKTAEAILRKRYFSFLFYQKDQAGN</sequence>
<comment type="caution">
    <text evidence="1">The sequence shown here is derived from an EMBL/GenBank/DDBJ whole genome shotgun (WGS) entry which is preliminary data.</text>
</comment>
<dbReference type="Proteomes" id="UP000011783">
    <property type="component" value="Unassembled WGS sequence"/>
</dbReference>
<organism evidence="1 2">
    <name type="scientific">Leptospira borgpetersenii str. 200701203</name>
    <dbReference type="NCBI Taxonomy" id="1193007"/>
    <lineage>
        <taxon>Bacteria</taxon>
        <taxon>Pseudomonadati</taxon>
        <taxon>Spirochaetota</taxon>
        <taxon>Spirochaetia</taxon>
        <taxon>Leptospirales</taxon>
        <taxon>Leptospiraceae</taxon>
        <taxon>Leptospira</taxon>
    </lineage>
</organism>
<evidence type="ECO:0000313" key="1">
    <source>
        <dbReference type="EMBL" id="EMF98965.1"/>
    </source>
</evidence>
<evidence type="ECO:0000313" key="2">
    <source>
        <dbReference type="Proteomes" id="UP000011783"/>
    </source>
</evidence>
<dbReference type="EMBL" id="AKWO02000077">
    <property type="protein sequence ID" value="EMF98965.1"/>
    <property type="molecule type" value="Genomic_DNA"/>
</dbReference>
<protein>
    <submittedName>
        <fullName evidence="1">Uncharacterized protein</fullName>
    </submittedName>
</protein>
<gene>
    <name evidence="1" type="ORF">LEP1GSC123_3493</name>
</gene>